<evidence type="ECO:0000313" key="2">
    <source>
        <dbReference type="EMBL" id="MCV7420486.1"/>
    </source>
</evidence>
<keyword evidence="3" id="KW-1185">Reference proteome</keyword>
<dbReference type="InterPro" id="IPR041413">
    <property type="entry name" value="MLTR_LBD"/>
</dbReference>
<dbReference type="SMART" id="SM00530">
    <property type="entry name" value="HTH_XRE"/>
    <property type="match status" value="1"/>
</dbReference>
<accession>A0A9X3C1U2</accession>
<dbReference type="Pfam" id="PF17765">
    <property type="entry name" value="MLTR_LBD"/>
    <property type="match status" value="1"/>
</dbReference>
<proteinExistence type="predicted"/>
<dbReference type="Proteomes" id="UP001141629">
    <property type="component" value="Unassembled WGS sequence"/>
</dbReference>
<dbReference type="GO" id="GO:0003677">
    <property type="term" value="F:DNA binding"/>
    <property type="evidence" value="ECO:0007669"/>
    <property type="project" value="InterPro"/>
</dbReference>
<dbReference type="AlphaFoldDB" id="A0A9X3C1U2"/>
<organism evidence="2 3">
    <name type="scientific">Mycobacterium yunnanensis</name>
    <dbReference type="NCBI Taxonomy" id="368477"/>
    <lineage>
        <taxon>Bacteria</taxon>
        <taxon>Bacillati</taxon>
        <taxon>Actinomycetota</taxon>
        <taxon>Actinomycetes</taxon>
        <taxon>Mycobacteriales</taxon>
        <taxon>Mycobacteriaceae</taxon>
        <taxon>Mycobacterium</taxon>
    </lineage>
</organism>
<dbReference type="InterPro" id="IPR010982">
    <property type="entry name" value="Lambda_DNA-bd_dom_sf"/>
</dbReference>
<evidence type="ECO:0000259" key="1">
    <source>
        <dbReference type="PROSITE" id="PS50943"/>
    </source>
</evidence>
<feature type="domain" description="HTH cro/C1-type" evidence="1">
    <location>
        <begin position="40"/>
        <end position="91"/>
    </location>
</feature>
<comment type="caution">
    <text evidence="2">The sequence shown here is derived from an EMBL/GenBank/DDBJ whole genome shotgun (WGS) entry which is preliminary data.</text>
</comment>
<dbReference type="Gene3D" id="3.30.450.180">
    <property type="match status" value="1"/>
</dbReference>
<dbReference type="SUPFAM" id="SSF47413">
    <property type="entry name" value="lambda repressor-like DNA-binding domains"/>
    <property type="match status" value="1"/>
</dbReference>
<gene>
    <name evidence="2" type="ORF">H7K45_08035</name>
</gene>
<dbReference type="Pfam" id="PF13560">
    <property type="entry name" value="HTH_31"/>
    <property type="match status" value="1"/>
</dbReference>
<dbReference type="CDD" id="cd00093">
    <property type="entry name" value="HTH_XRE"/>
    <property type="match status" value="1"/>
</dbReference>
<evidence type="ECO:0000313" key="3">
    <source>
        <dbReference type="Proteomes" id="UP001141629"/>
    </source>
</evidence>
<dbReference type="PANTHER" id="PTHR35010:SF2">
    <property type="entry name" value="BLL4672 PROTEIN"/>
    <property type="match status" value="1"/>
</dbReference>
<reference evidence="2" key="2">
    <citation type="journal article" date="2022" name="BMC Genomics">
        <title>Comparative genome analysis of mycobacteria focusing on tRNA and non-coding RNA.</title>
        <authorList>
            <person name="Behra P.R.K."/>
            <person name="Pettersson B.M.F."/>
            <person name="Ramesh M."/>
            <person name="Das S."/>
            <person name="Dasgupta S."/>
            <person name="Kirsebom L.A."/>
        </authorList>
    </citation>
    <scope>NUCLEOTIDE SEQUENCE</scope>
    <source>
        <strain evidence="2">DSM 44838</strain>
    </source>
</reference>
<dbReference type="Gene3D" id="1.10.260.40">
    <property type="entry name" value="lambda repressor-like DNA-binding domains"/>
    <property type="match status" value="1"/>
</dbReference>
<reference evidence="2" key="1">
    <citation type="submission" date="2020-07" db="EMBL/GenBank/DDBJ databases">
        <authorList>
            <person name="Pettersson B.M.F."/>
            <person name="Behra P.R.K."/>
            <person name="Ramesh M."/>
            <person name="Das S."/>
            <person name="Dasgupta S."/>
            <person name="Kirsebom L.A."/>
        </authorList>
    </citation>
    <scope>NUCLEOTIDE SEQUENCE</scope>
    <source>
        <strain evidence="2">DSM 44838</strain>
    </source>
</reference>
<sequence length="285" mass="31259">MMSVMDSATTHRAAELSSFLRARRHALTPQDAGLVPGAGRRVQGLRREELALLAGLSTDYYRRLEQGREHRPSLQVLRALARALRLDPHATAYLISLVHPAPLVAPARATTAASVGVQLLLDHGLRVPAFAVDLGLNILAINATGRALYSGFDDTDNLARMVFLDPAAQSFYPNWHHVATQTVGNLRWGLTAFPGDDRITEVVDELSAQSSVFTELWATHHVRPRTGEDKLFHHPQLGELRLHFEALELADAPDQRLFVYCALDGGPFPDAVALLETLTESSVSL</sequence>
<dbReference type="InterPro" id="IPR001387">
    <property type="entry name" value="Cro/C1-type_HTH"/>
</dbReference>
<dbReference type="EMBL" id="JACKVK010000005">
    <property type="protein sequence ID" value="MCV7420486.1"/>
    <property type="molecule type" value="Genomic_DNA"/>
</dbReference>
<protein>
    <submittedName>
        <fullName evidence="2">Helix-turn-helix domain-containing protein</fullName>
    </submittedName>
</protein>
<dbReference type="PANTHER" id="PTHR35010">
    <property type="entry name" value="BLL4672 PROTEIN-RELATED"/>
    <property type="match status" value="1"/>
</dbReference>
<dbReference type="PROSITE" id="PS50943">
    <property type="entry name" value="HTH_CROC1"/>
    <property type="match status" value="1"/>
</dbReference>
<name>A0A9X3C1U2_9MYCO</name>